<feature type="transmembrane region" description="Helical" evidence="1">
    <location>
        <begin position="24"/>
        <end position="42"/>
    </location>
</feature>
<dbReference type="PANTHER" id="PTHR34980">
    <property type="entry name" value="INNER MEMBRANE PROTEIN-RELATED-RELATED"/>
    <property type="match status" value="1"/>
</dbReference>
<evidence type="ECO:0000313" key="3">
    <source>
        <dbReference type="Proteomes" id="UP000298653"/>
    </source>
</evidence>
<feature type="transmembrane region" description="Helical" evidence="1">
    <location>
        <begin position="79"/>
        <end position="105"/>
    </location>
</feature>
<dbReference type="Pfam" id="PF05656">
    <property type="entry name" value="DUF805"/>
    <property type="match status" value="1"/>
</dbReference>
<evidence type="ECO:0000313" key="2">
    <source>
        <dbReference type="EMBL" id="QCP33558.1"/>
    </source>
</evidence>
<name>A0A4P8I7X4_9FIRM</name>
<dbReference type="InterPro" id="IPR008523">
    <property type="entry name" value="DUF805"/>
</dbReference>
<evidence type="ECO:0000256" key="1">
    <source>
        <dbReference type="SAM" id="Phobius"/>
    </source>
</evidence>
<accession>A0A4P8I7X4</accession>
<reference evidence="2 3" key="1">
    <citation type="submission" date="2019-05" db="EMBL/GenBank/DDBJ databases">
        <title>Complete genome sequencing of Anaerostipes rhamnosivorans.</title>
        <authorList>
            <person name="Bui T.P.N."/>
            <person name="de Vos W.M."/>
        </authorList>
    </citation>
    <scope>NUCLEOTIDE SEQUENCE [LARGE SCALE GENOMIC DNA]</scope>
    <source>
        <strain evidence="2 3">1y2</strain>
    </source>
</reference>
<feature type="transmembrane region" description="Helical" evidence="1">
    <location>
        <begin position="111"/>
        <end position="135"/>
    </location>
</feature>
<dbReference type="EMBL" id="CP040058">
    <property type="protein sequence ID" value="QCP33558.1"/>
    <property type="molecule type" value="Genomic_DNA"/>
</dbReference>
<dbReference type="PANTHER" id="PTHR34980:SF2">
    <property type="entry name" value="INNER MEMBRANE PROTEIN YHAH-RELATED"/>
    <property type="match status" value="1"/>
</dbReference>
<dbReference type="AlphaFoldDB" id="A0A4P8I7X4"/>
<gene>
    <name evidence="2" type="ORF">AR1Y2_0104</name>
</gene>
<dbReference type="OrthoDB" id="9812349at2"/>
<sequence length="151" mass="16897">MINAYKAYWKRYFDFKGRTSRSNFWWAILGQFIVSIVVGFLARMLDTNAVNSLWSLITFIPGLSLNVRRLHDVDHSGWLVLLAYIPIILLMVSLTLTTASLLMSAEAASGGFGLATIVFGILALIVVIYFIILFVKQGVQGTNRYGMPDND</sequence>
<keyword evidence="1" id="KW-0472">Membrane</keyword>
<keyword evidence="1" id="KW-0812">Transmembrane</keyword>
<keyword evidence="1" id="KW-1133">Transmembrane helix</keyword>
<dbReference type="Proteomes" id="UP000298653">
    <property type="component" value="Chromosome"/>
</dbReference>
<dbReference type="RefSeq" id="WP_137327219.1">
    <property type="nucleotide sequence ID" value="NZ_CP040058.1"/>
</dbReference>
<protein>
    <submittedName>
        <fullName evidence="2">Integral membrane protein</fullName>
    </submittedName>
</protein>
<dbReference type="GO" id="GO:0005886">
    <property type="term" value="C:plasma membrane"/>
    <property type="evidence" value="ECO:0007669"/>
    <property type="project" value="TreeGrafter"/>
</dbReference>
<proteinExistence type="predicted"/>
<keyword evidence="3" id="KW-1185">Reference proteome</keyword>
<feature type="transmembrane region" description="Helical" evidence="1">
    <location>
        <begin position="48"/>
        <end position="67"/>
    </location>
</feature>
<dbReference type="KEGG" id="arf:AR1Y2_0104"/>
<organism evidence="2 3">
    <name type="scientific">Anaerostipes rhamnosivorans</name>
    <dbReference type="NCBI Taxonomy" id="1229621"/>
    <lineage>
        <taxon>Bacteria</taxon>
        <taxon>Bacillati</taxon>
        <taxon>Bacillota</taxon>
        <taxon>Clostridia</taxon>
        <taxon>Lachnospirales</taxon>
        <taxon>Lachnospiraceae</taxon>
        <taxon>Anaerostipes</taxon>
    </lineage>
</organism>